<dbReference type="EMBL" id="SUMB01000002">
    <property type="protein sequence ID" value="TJZ57059.1"/>
    <property type="molecule type" value="Genomic_DNA"/>
</dbReference>
<dbReference type="InterPro" id="IPR038732">
    <property type="entry name" value="HpyO/CreE_NAD-binding"/>
</dbReference>
<evidence type="ECO:0000313" key="3">
    <source>
        <dbReference type="Proteomes" id="UP000308697"/>
    </source>
</evidence>
<protein>
    <recommendedName>
        <fullName evidence="1">FAD-dependent urate hydroxylase HpyO/Asp monooxygenase CreE-like FAD/NAD(P)-binding domain-containing protein</fullName>
    </recommendedName>
</protein>
<feature type="domain" description="FAD-dependent urate hydroxylase HpyO/Asp monooxygenase CreE-like FAD/NAD(P)-binding" evidence="1">
    <location>
        <begin position="24"/>
        <end position="199"/>
    </location>
</feature>
<evidence type="ECO:0000259" key="1">
    <source>
        <dbReference type="Pfam" id="PF13454"/>
    </source>
</evidence>
<sequence length="631" mass="67680">MVTTTQDATTEAAPRNTERHPTIAIVGAGSRGLGIVERLVGHCLAKPFPVTVLLVDPQPLGPGFHRQDQPDHLLLNTVCAQVTAFADDAMVDGPTGVGGPSLYEWCRERQLRVGADGYTVRAGDGREIRPNDFLPRRLLSEYLTWAAERIVAAAPPGFALIRHTATATDIQPGPDGGETVVLDDGTRLEADAVFVTVGHHSLHLPAEPADEPRLITRPYPLPAALEGIAPGDEVAVLGMGLTAMDVIASLTLGRGGRHEPADDGRLRYVPSGREPRIVLANRSGIPSRSRPHLNPGRTRFAPLALTPDRLRELRGNRDSGLLHFTDDVLPLVEAEMELAYYRAVMARTTGDAEKAGAEFARRVAESGVDGALATVRTEFGPYPLHGVLVDELTDRQWADLGEYTGWFTAQVAEDLAEAREGLGVSPVKEALEVLRDHRDALRAVIDSPGVDDTSLEYFFGEFTSTVNRLVIGPQLDRSAELLSLLDAGVLRLGPGPRPKVIAPAGDGPWRLESTCLARPESIEVAHVVRAHVAEPSPDQLPGSLLGRLVTAGRVATLAARGSRIPGLHVTREGQGIGPAGEIRRTLFFLGPHTEGSSYYNHYVPSPGAPSRALKDAELALRTALPLSVRTS</sequence>
<gene>
    <name evidence="2" type="ORF">FCH28_06215</name>
</gene>
<dbReference type="RefSeq" id="WP_136738679.1">
    <property type="nucleotide sequence ID" value="NZ_SUMB01000002.1"/>
</dbReference>
<dbReference type="Pfam" id="PF13454">
    <property type="entry name" value="NAD_binding_9"/>
    <property type="match status" value="1"/>
</dbReference>
<proteinExistence type="predicted"/>
<dbReference type="InterPro" id="IPR052189">
    <property type="entry name" value="L-asp_N-monooxygenase_NS-form"/>
</dbReference>
<dbReference type="Gene3D" id="3.50.50.60">
    <property type="entry name" value="FAD/NAD(P)-binding domain"/>
    <property type="match status" value="1"/>
</dbReference>
<comment type="caution">
    <text evidence="2">The sequence shown here is derived from an EMBL/GenBank/DDBJ whole genome shotgun (WGS) entry which is preliminary data.</text>
</comment>
<dbReference type="InterPro" id="IPR036188">
    <property type="entry name" value="FAD/NAD-bd_sf"/>
</dbReference>
<organism evidence="2 3">
    <name type="scientific">Streptomyces piniterrae</name>
    <dbReference type="NCBI Taxonomy" id="2571125"/>
    <lineage>
        <taxon>Bacteria</taxon>
        <taxon>Bacillati</taxon>
        <taxon>Actinomycetota</taxon>
        <taxon>Actinomycetes</taxon>
        <taxon>Kitasatosporales</taxon>
        <taxon>Streptomycetaceae</taxon>
        <taxon>Streptomyces</taxon>
    </lineage>
</organism>
<dbReference type="AlphaFoldDB" id="A0A4U0NR52"/>
<dbReference type="SUPFAM" id="SSF51905">
    <property type="entry name" value="FAD/NAD(P)-binding domain"/>
    <property type="match status" value="1"/>
</dbReference>
<keyword evidence="3" id="KW-1185">Reference proteome</keyword>
<dbReference type="PANTHER" id="PTHR40254">
    <property type="entry name" value="BLR0577 PROTEIN"/>
    <property type="match status" value="1"/>
</dbReference>
<dbReference type="Proteomes" id="UP000308697">
    <property type="component" value="Unassembled WGS sequence"/>
</dbReference>
<accession>A0A4U0NR52</accession>
<name>A0A4U0NR52_9ACTN</name>
<evidence type="ECO:0000313" key="2">
    <source>
        <dbReference type="EMBL" id="TJZ57059.1"/>
    </source>
</evidence>
<dbReference type="OrthoDB" id="3653265at2"/>
<reference evidence="2 3" key="1">
    <citation type="submission" date="2019-04" db="EMBL/GenBank/DDBJ databases">
        <title>Streptomyces piniterrae sp. nov., a heliquinomycin-producing actinomycete isolated from rhizosphere soil of Pinus yunnanensis.</title>
        <authorList>
            <person name="Zhuang X."/>
            <person name="Zhao J."/>
        </authorList>
    </citation>
    <scope>NUCLEOTIDE SEQUENCE [LARGE SCALE GENOMIC DNA]</scope>
    <source>
        <strain evidence="3">jys28</strain>
    </source>
</reference>
<dbReference type="PANTHER" id="PTHR40254:SF1">
    <property type="entry name" value="BLR0577 PROTEIN"/>
    <property type="match status" value="1"/>
</dbReference>